<dbReference type="GO" id="GO:0016052">
    <property type="term" value="P:carbohydrate catabolic process"/>
    <property type="evidence" value="ECO:0007669"/>
    <property type="project" value="TreeGrafter"/>
</dbReference>
<dbReference type="EMBL" id="SPUK01000011">
    <property type="protein sequence ID" value="TQV93653.1"/>
    <property type="molecule type" value="Genomic_DNA"/>
</dbReference>
<dbReference type="GO" id="GO:0016998">
    <property type="term" value="P:cell wall macromolecule catabolic process"/>
    <property type="evidence" value="ECO:0007669"/>
    <property type="project" value="InterPro"/>
</dbReference>
<dbReference type="PROSITE" id="PS51904">
    <property type="entry name" value="GLYCOSYL_HYDROL_F25_2"/>
    <property type="match status" value="1"/>
</dbReference>
<dbReference type="Gene3D" id="3.20.20.80">
    <property type="entry name" value="Glycosidases"/>
    <property type="match status" value="2"/>
</dbReference>
<gene>
    <name evidence="2" type="ORF">IF1G_07385</name>
</gene>
<comment type="similarity">
    <text evidence="1">Belongs to the glycosyl hydrolase 25 family.</text>
</comment>
<accession>A0A545UW05</accession>
<proteinExistence type="inferred from homology"/>
<evidence type="ECO:0000256" key="1">
    <source>
        <dbReference type="ARBA" id="ARBA00010646"/>
    </source>
</evidence>
<sequence length="246" mass="27079">MEDAALQSQQPNMKSFSSIVAGLVGLASVASATVQGFDVSGYQPNVNWGAAYNSGARFVMIKVRCYRGNGLCLVELQLAVSRCHQGGLHPRRLPLCAARPVVWRGAGGLLFGARRRLERRWNHSSGEYSGMLDIEYNPYGATCYGLSQGAMVNWISDFVEHYKAKTTQYPIIYTTTDWWKTCTGNSPAFGQKCPLSLARYASSVGEIPNGWPFQTFWQNSDKYAYGGDSQIFNGAYAQLQKIARGG</sequence>
<dbReference type="PANTHER" id="PTHR34135">
    <property type="entry name" value="LYSOZYME"/>
    <property type="match status" value="1"/>
</dbReference>
<keyword evidence="3" id="KW-1185">Reference proteome</keyword>
<evidence type="ECO:0000313" key="2">
    <source>
        <dbReference type="EMBL" id="TQV93653.1"/>
    </source>
</evidence>
<dbReference type="GO" id="GO:0003796">
    <property type="term" value="F:lysozyme activity"/>
    <property type="evidence" value="ECO:0007669"/>
    <property type="project" value="InterPro"/>
</dbReference>
<dbReference type="SUPFAM" id="SSF51445">
    <property type="entry name" value="(Trans)glycosidases"/>
    <property type="match status" value="2"/>
</dbReference>
<dbReference type="Proteomes" id="UP000315783">
    <property type="component" value="Unassembled WGS sequence"/>
</dbReference>
<name>A0A545UW05_9HYPO</name>
<dbReference type="GO" id="GO:0009253">
    <property type="term" value="P:peptidoglycan catabolic process"/>
    <property type="evidence" value="ECO:0007669"/>
    <property type="project" value="InterPro"/>
</dbReference>
<organism evidence="2 3">
    <name type="scientific">Cordyceps javanica</name>
    <dbReference type="NCBI Taxonomy" id="43265"/>
    <lineage>
        <taxon>Eukaryota</taxon>
        <taxon>Fungi</taxon>
        <taxon>Dikarya</taxon>
        <taxon>Ascomycota</taxon>
        <taxon>Pezizomycotina</taxon>
        <taxon>Sordariomycetes</taxon>
        <taxon>Hypocreomycetidae</taxon>
        <taxon>Hypocreales</taxon>
        <taxon>Cordycipitaceae</taxon>
        <taxon>Cordyceps</taxon>
    </lineage>
</organism>
<evidence type="ECO:0000313" key="3">
    <source>
        <dbReference type="Proteomes" id="UP000315783"/>
    </source>
</evidence>
<dbReference type="InterPro" id="IPR017853">
    <property type="entry name" value="GH"/>
</dbReference>
<dbReference type="PANTHER" id="PTHR34135:SF2">
    <property type="entry name" value="LYSOZYME"/>
    <property type="match status" value="1"/>
</dbReference>
<dbReference type="AlphaFoldDB" id="A0A545UW05"/>
<dbReference type="Pfam" id="PF01183">
    <property type="entry name" value="Glyco_hydro_25"/>
    <property type="match status" value="1"/>
</dbReference>
<protein>
    <submittedName>
        <fullName evidence="2">N,O-diacetyl muramidase</fullName>
    </submittedName>
</protein>
<reference evidence="2 3" key="1">
    <citation type="journal article" date="2019" name="Appl. Microbiol. Biotechnol.">
        <title>Genome sequence of Isaria javanica and comparative genome analysis insights into family S53 peptidase evolution in fungal entomopathogens.</title>
        <authorList>
            <person name="Lin R."/>
            <person name="Zhang X."/>
            <person name="Xin B."/>
            <person name="Zou M."/>
            <person name="Gao Y."/>
            <person name="Qin F."/>
            <person name="Hu Q."/>
            <person name="Xie B."/>
            <person name="Cheng X."/>
        </authorList>
    </citation>
    <scope>NUCLEOTIDE SEQUENCE [LARGE SCALE GENOMIC DNA]</scope>
    <source>
        <strain evidence="2 3">IJ1G</strain>
    </source>
</reference>
<dbReference type="InterPro" id="IPR002053">
    <property type="entry name" value="Glyco_hydro_25"/>
</dbReference>
<comment type="caution">
    <text evidence="2">The sequence shown here is derived from an EMBL/GenBank/DDBJ whole genome shotgun (WGS) entry which is preliminary data.</text>
</comment>